<dbReference type="Proteomes" id="UP000235023">
    <property type="component" value="Unassembled WGS sequence"/>
</dbReference>
<name>A0A2J5I618_9EURO</name>
<reference evidence="2" key="1">
    <citation type="submission" date="2017-12" db="EMBL/GenBank/DDBJ databases">
        <authorList>
            <consortium name="DOE Joint Genome Institute"/>
            <person name="Mondo S.J."/>
            <person name="Kjaerbolling I."/>
            <person name="Vesth T.C."/>
            <person name="Frisvad J.C."/>
            <person name="Nybo J.L."/>
            <person name="Theobald S."/>
            <person name="Kuo A."/>
            <person name="Bowyer P."/>
            <person name="Matsuda Y."/>
            <person name="Lyhne E.K."/>
            <person name="Kogle M.E."/>
            <person name="Clum A."/>
            <person name="Lipzen A."/>
            <person name="Salamov A."/>
            <person name="Ngan C.Y."/>
            <person name="Daum C."/>
            <person name="Chiniquy J."/>
            <person name="Barry K."/>
            <person name="LaButti K."/>
            <person name="Haridas S."/>
            <person name="Simmons B.A."/>
            <person name="Magnuson J.K."/>
            <person name="Mortensen U.H."/>
            <person name="Larsen T.O."/>
            <person name="Grigoriev I.V."/>
            <person name="Baker S.E."/>
            <person name="Andersen M.R."/>
            <person name="Nordberg H.P."/>
            <person name="Cantor M.N."/>
            <person name="Hua S.X."/>
        </authorList>
    </citation>
    <scope>NUCLEOTIDE SEQUENCE [LARGE SCALE GENOMIC DNA]</scope>
    <source>
        <strain evidence="2">IBT 19404</strain>
    </source>
</reference>
<sequence>MSTPSNSTSPLSQGDLRHVWNALAQFNITSAQEDIDAAVKHAKASVEDPSRQREDKAGALCVLASCHQQRYQISNSGPNDLDEAADATRAAVEIIIRGPPVPDSHVYFMNLERALCFRYREMKGKTPIEDSINIVASMLHLVPKGKRHYAFLLKVLSALYSVGYQHTEDSKYLDEAIDATQRAVSVVPVEHTFGRVLRRDLAKLHDKRFEKTQLISELDRFIGIFESLLAVSDSDGEKFGPAHELAAAFERRYELTSSPEDIEKAVEYGTSAVEFAPTTPLKDHPISAKHIAYHNLRIYATAYFSKTGNVPRPKQDILERSHIVRMLVKENAENKVQRLLDIAHAFQSLYENTNDVPDIEEALRLTMAAMQETNDSHAEWEVMQDSFRTRFRLWSEHTGKMPDLDMAIMAFEQNGGTYIPPGLVGDLRLKEPYMIDASEVPGE</sequence>
<gene>
    <name evidence="1" type="ORF">BDW42DRAFT_198448</name>
</gene>
<evidence type="ECO:0000313" key="1">
    <source>
        <dbReference type="EMBL" id="PLN85314.1"/>
    </source>
</evidence>
<protein>
    <submittedName>
        <fullName evidence="1">Uncharacterized protein</fullName>
    </submittedName>
</protein>
<organism evidence="1 2">
    <name type="scientific">Aspergillus taichungensis</name>
    <dbReference type="NCBI Taxonomy" id="482145"/>
    <lineage>
        <taxon>Eukaryota</taxon>
        <taxon>Fungi</taxon>
        <taxon>Dikarya</taxon>
        <taxon>Ascomycota</taxon>
        <taxon>Pezizomycotina</taxon>
        <taxon>Eurotiomycetes</taxon>
        <taxon>Eurotiomycetidae</taxon>
        <taxon>Eurotiales</taxon>
        <taxon>Aspergillaceae</taxon>
        <taxon>Aspergillus</taxon>
        <taxon>Aspergillus subgen. Circumdati</taxon>
    </lineage>
</organism>
<dbReference type="InterPro" id="IPR011990">
    <property type="entry name" value="TPR-like_helical_dom_sf"/>
</dbReference>
<keyword evidence="2" id="KW-1185">Reference proteome</keyword>
<dbReference type="AlphaFoldDB" id="A0A2J5I618"/>
<dbReference type="Gene3D" id="1.25.40.10">
    <property type="entry name" value="Tetratricopeptide repeat domain"/>
    <property type="match status" value="1"/>
</dbReference>
<evidence type="ECO:0000313" key="2">
    <source>
        <dbReference type="Proteomes" id="UP000235023"/>
    </source>
</evidence>
<accession>A0A2J5I618</accession>
<proteinExistence type="predicted"/>
<dbReference type="EMBL" id="KZ559505">
    <property type="protein sequence ID" value="PLN85314.1"/>
    <property type="molecule type" value="Genomic_DNA"/>
</dbReference>
<dbReference type="OrthoDB" id="9991317at2759"/>